<feature type="region of interest" description="Disordered" evidence="1">
    <location>
        <begin position="40"/>
        <end position="63"/>
    </location>
</feature>
<dbReference type="RefSeq" id="WP_188879882.1">
    <property type="nucleotide sequence ID" value="NZ_BMOQ01000009.1"/>
</dbReference>
<proteinExistence type="predicted"/>
<evidence type="ECO:0000256" key="1">
    <source>
        <dbReference type="SAM" id="MobiDB-lite"/>
    </source>
</evidence>
<dbReference type="EMBL" id="BMOQ01000009">
    <property type="protein sequence ID" value="GGN25147.1"/>
    <property type="molecule type" value="Genomic_DNA"/>
</dbReference>
<name>A0A830GGR1_9EURY</name>
<dbReference type="AlphaFoldDB" id="A0A830GGR1"/>
<keyword evidence="3" id="KW-1185">Reference proteome</keyword>
<organism evidence="2 3">
    <name type="scientific">Halarchaeum nitratireducens</name>
    <dbReference type="NCBI Taxonomy" id="489913"/>
    <lineage>
        <taxon>Archaea</taxon>
        <taxon>Methanobacteriati</taxon>
        <taxon>Methanobacteriota</taxon>
        <taxon>Stenosarchaea group</taxon>
        <taxon>Halobacteria</taxon>
        <taxon>Halobacteriales</taxon>
        <taxon>Halobacteriaceae</taxon>
    </lineage>
</organism>
<evidence type="ECO:0000313" key="2">
    <source>
        <dbReference type="EMBL" id="GGN25147.1"/>
    </source>
</evidence>
<protein>
    <submittedName>
        <fullName evidence="2">Uncharacterized protein</fullName>
    </submittedName>
</protein>
<reference evidence="2 3" key="1">
    <citation type="journal article" date="2019" name="Int. J. Syst. Evol. Microbiol.">
        <title>The Global Catalogue of Microorganisms (GCM) 10K type strain sequencing project: providing services to taxonomists for standard genome sequencing and annotation.</title>
        <authorList>
            <consortium name="The Broad Institute Genomics Platform"/>
            <consortium name="The Broad Institute Genome Sequencing Center for Infectious Disease"/>
            <person name="Wu L."/>
            <person name="Ma J."/>
        </authorList>
    </citation>
    <scope>NUCLEOTIDE SEQUENCE [LARGE SCALE GENOMIC DNA]</scope>
    <source>
        <strain evidence="2 3">JCM 16331</strain>
    </source>
</reference>
<gene>
    <name evidence="2" type="ORF">GCM10009021_28790</name>
</gene>
<evidence type="ECO:0000313" key="3">
    <source>
        <dbReference type="Proteomes" id="UP000608850"/>
    </source>
</evidence>
<sequence length="83" mass="8958">MAIPLLALTQLGEAVLHDVDAIEERDLARAVLPLVERDEGRVGGESELRGVEAPDLAGAEPPAAECDYEQALFDRLRYAESSP</sequence>
<comment type="caution">
    <text evidence="2">The sequence shown here is derived from an EMBL/GenBank/DDBJ whole genome shotgun (WGS) entry which is preliminary data.</text>
</comment>
<dbReference type="Proteomes" id="UP000608850">
    <property type="component" value="Unassembled WGS sequence"/>
</dbReference>
<feature type="compositionally biased region" description="Basic and acidic residues" evidence="1">
    <location>
        <begin position="40"/>
        <end position="52"/>
    </location>
</feature>
<accession>A0A830GGR1</accession>